<proteinExistence type="predicted"/>
<evidence type="ECO:0000313" key="3">
    <source>
        <dbReference type="Proteomes" id="UP000319255"/>
    </source>
</evidence>
<evidence type="ECO:0008006" key="4">
    <source>
        <dbReference type="Google" id="ProtNLM"/>
    </source>
</evidence>
<name>A0A501WXE1_9RHOB</name>
<dbReference type="RefSeq" id="WP_140453349.1">
    <property type="nucleotide sequence ID" value="NZ_VFRP01000004.1"/>
</dbReference>
<dbReference type="EMBL" id="VFRP01000004">
    <property type="protein sequence ID" value="TPE52107.1"/>
    <property type="molecule type" value="Genomic_DNA"/>
</dbReference>
<accession>A0A501WXE1</accession>
<keyword evidence="3" id="KW-1185">Reference proteome</keyword>
<comment type="caution">
    <text evidence="2">The sequence shown here is derived from an EMBL/GenBank/DDBJ whole genome shotgun (WGS) entry which is preliminary data.</text>
</comment>
<protein>
    <recommendedName>
        <fullName evidence="4">Lipoprotein</fullName>
    </recommendedName>
</protein>
<dbReference type="OrthoDB" id="7666390at2"/>
<evidence type="ECO:0000256" key="1">
    <source>
        <dbReference type="SAM" id="MobiDB-lite"/>
    </source>
</evidence>
<organism evidence="2 3">
    <name type="scientific">Amaricoccus solimangrovi</name>
    <dbReference type="NCBI Taxonomy" id="2589815"/>
    <lineage>
        <taxon>Bacteria</taxon>
        <taxon>Pseudomonadati</taxon>
        <taxon>Pseudomonadota</taxon>
        <taxon>Alphaproteobacteria</taxon>
        <taxon>Rhodobacterales</taxon>
        <taxon>Paracoccaceae</taxon>
        <taxon>Amaricoccus</taxon>
    </lineage>
</organism>
<sequence>MSRLLLAAVVAATLSGCEFYTPASPEEIARARYISPEPPSITLLSMVDERSDKSAHAGLLINGSQQVLFDPAGTFTHPDLPRAGDIHYGMTPRFVDYYERYHARAGYYVETQRVAVTKAEADRIFANAVEHGKSLKMECALAVADVLKPVPPFTGVVGSSLFPESIHRDFAELPGVRTHRIYENDKGQNKVWEEQDATAPGPKP</sequence>
<dbReference type="PROSITE" id="PS51257">
    <property type="entry name" value="PROKAR_LIPOPROTEIN"/>
    <property type="match status" value="1"/>
</dbReference>
<dbReference type="Proteomes" id="UP000319255">
    <property type="component" value="Unassembled WGS sequence"/>
</dbReference>
<dbReference type="AlphaFoldDB" id="A0A501WXE1"/>
<reference evidence="2 3" key="1">
    <citation type="submission" date="2019-06" db="EMBL/GenBank/DDBJ databases">
        <title>A novel bacterium of genus Amaricoccus, isolated from marine sediment.</title>
        <authorList>
            <person name="Huang H."/>
            <person name="Mo K."/>
            <person name="Hu Y."/>
        </authorList>
    </citation>
    <scope>NUCLEOTIDE SEQUENCE [LARGE SCALE GENOMIC DNA]</scope>
    <source>
        <strain evidence="2 3">HB172011</strain>
    </source>
</reference>
<feature type="compositionally biased region" description="Basic and acidic residues" evidence="1">
    <location>
        <begin position="184"/>
        <end position="193"/>
    </location>
</feature>
<evidence type="ECO:0000313" key="2">
    <source>
        <dbReference type="EMBL" id="TPE52107.1"/>
    </source>
</evidence>
<feature type="region of interest" description="Disordered" evidence="1">
    <location>
        <begin position="184"/>
        <end position="204"/>
    </location>
</feature>
<gene>
    <name evidence="2" type="ORF">FJM51_06685</name>
</gene>